<keyword evidence="5 8" id="KW-1133">Transmembrane helix</keyword>
<dbReference type="Gene3D" id="1.20.1560.10">
    <property type="entry name" value="ABC transporter type 1, transmembrane domain"/>
    <property type="match status" value="1"/>
</dbReference>
<feature type="compositionally biased region" description="Basic residues" evidence="7">
    <location>
        <begin position="209"/>
        <end position="234"/>
    </location>
</feature>
<evidence type="ECO:0000256" key="8">
    <source>
        <dbReference type="SAM" id="Phobius"/>
    </source>
</evidence>
<evidence type="ECO:0000256" key="2">
    <source>
        <dbReference type="ARBA" id="ARBA00022692"/>
    </source>
</evidence>
<evidence type="ECO:0000256" key="4">
    <source>
        <dbReference type="ARBA" id="ARBA00022840"/>
    </source>
</evidence>
<evidence type="ECO:0000259" key="9">
    <source>
        <dbReference type="PROSITE" id="PS50929"/>
    </source>
</evidence>
<feature type="domain" description="ABC transmembrane type-1" evidence="9">
    <location>
        <begin position="1"/>
        <end position="64"/>
    </location>
</feature>
<evidence type="ECO:0000256" key="1">
    <source>
        <dbReference type="ARBA" id="ARBA00004651"/>
    </source>
</evidence>
<evidence type="ECO:0000256" key="6">
    <source>
        <dbReference type="ARBA" id="ARBA00023136"/>
    </source>
</evidence>
<proteinExistence type="predicted"/>
<evidence type="ECO:0000313" key="11">
    <source>
        <dbReference type="Proteomes" id="UP001157017"/>
    </source>
</evidence>
<dbReference type="PROSITE" id="PS50929">
    <property type="entry name" value="ABC_TM1F"/>
    <property type="match status" value="1"/>
</dbReference>
<feature type="compositionally biased region" description="Basic residues" evidence="7">
    <location>
        <begin position="155"/>
        <end position="177"/>
    </location>
</feature>
<keyword evidence="4" id="KW-0067">ATP-binding</keyword>
<feature type="transmembrane region" description="Helical" evidence="8">
    <location>
        <begin position="6"/>
        <end position="26"/>
    </location>
</feature>
<keyword evidence="2 8" id="KW-0812">Transmembrane</keyword>
<dbReference type="InterPro" id="IPR011527">
    <property type="entry name" value="ABC1_TM_dom"/>
</dbReference>
<evidence type="ECO:0000256" key="5">
    <source>
        <dbReference type="ARBA" id="ARBA00022989"/>
    </source>
</evidence>
<comment type="subcellular location">
    <subcellularLocation>
        <location evidence="1">Cell membrane</location>
        <topology evidence="1">Multi-pass membrane protein</topology>
    </subcellularLocation>
</comment>
<dbReference type="InterPro" id="IPR027417">
    <property type="entry name" value="P-loop_NTPase"/>
</dbReference>
<name>A0ABQ6JRR3_9ACTN</name>
<dbReference type="SUPFAM" id="SSF90123">
    <property type="entry name" value="ABC transporter transmembrane region"/>
    <property type="match status" value="1"/>
</dbReference>
<reference evidence="11" key="1">
    <citation type="journal article" date="2019" name="Int. J. Syst. Evol. Microbiol.">
        <title>The Global Catalogue of Microorganisms (GCM) 10K type strain sequencing project: providing services to taxonomists for standard genome sequencing and annotation.</title>
        <authorList>
            <consortium name="The Broad Institute Genomics Platform"/>
            <consortium name="The Broad Institute Genome Sequencing Center for Infectious Disease"/>
            <person name="Wu L."/>
            <person name="Ma J."/>
        </authorList>
    </citation>
    <scope>NUCLEOTIDE SEQUENCE [LARGE SCALE GENOMIC DNA]</scope>
    <source>
        <strain evidence="11">NBRC 108730</strain>
    </source>
</reference>
<keyword evidence="3" id="KW-0547">Nucleotide-binding</keyword>
<dbReference type="InterPro" id="IPR039421">
    <property type="entry name" value="Type_1_exporter"/>
</dbReference>
<evidence type="ECO:0000256" key="3">
    <source>
        <dbReference type="ARBA" id="ARBA00022741"/>
    </source>
</evidence>
<dbReference type="PANTHER" id="PTHR43394:SF1">
    <property type="entry name" value="ATP-BINDING CASSETTE SUB-FAMILY B MEMBER 10, MITOCHONDRIAL"/>
    <property type="match status" value="1"/>
</dbReference>
<protein>
    <recommendedName>
        <fullName evidence="9">ABC transmembrane type-1 domain-containing protein</fullName>
    </recommendedName>
</protein>
<evidence type="ECO:0000313" key="10">
    <source>
        <dbReference type="EMBL" id="GMA89380.1"/>
    </source>
</evidence>
<dbReference type="SMART" id="SM00382">
    <property type="entry name" value="AAA"/>
    <property type="match status" value="1"/>
</dbReference>
<keyword evidence="11" id="KW-1185">Reference proteome</keyword>
<dbReference type="Gene3D" id="3.40.50.300">
    <property type="entry name" value="P-loop containing nucleotide triphosphate hydrolases"/>
    <property type="match status" value="2"/>
</dbReference>
<sequence>MSGLIMPTMLLVGNLGYVAVAVVGGLRITSGTMTLGDVQAFVQYSRQFTQPLTQVASMANLLQSGWPPPSGCSSLLDAERQSPDPEPAATVEHLRGRVAFEHVRFGYDERPLLRDLSLVAEPGQTVAVVGPTGAGKTTLVNLLMRFHEPAGRADHPRRRRRRHDAPRRPALARRHGAAGRVGVRRLDPRQHRLRPPERDGGRGAARGRGGVRRPLRARPARRLRHARRHGRRRPQRGERQAITIARAFLADPALLVLDEATARSTPAPRCWCRRRWRRCGPTARASSSRTACRRSATPT</sequence>
<dbReference type="EMBL" id="BSUZ01000001">
    <property type="protein sequence ID" value="GMA89380.1"/>
    <property type="molecule type" value="Genomic_DNA"/>
</dbReference>
<keyword evidence="6 8" id="KW-0472">Membrane</keyword>
<dbReference type="InterPro" id="IPR003439">
    <property type="entry name" value="ABC_transporter-like_ATP-bd"/>
</dbReference>
<organism evidence="10 11">
    <name type="scientific">Angustibacter aerolatus</name>
    <dbReference type="NCBI Taxonomy" id="1162965"/>
    <lineage>
        <taxon>Bacteria</taxon>
        <taxon>Bacillati</taxon>
        <taxon>Actinomycetota</taxon>
        <taxon>Actinomycetes</taxon>
        <taxon>Kineosporiales</taxon>
        <taxon>Kineosporiaceae</taxon>
    </lineage>
</organism>
<dbReference type="Pfam" id="PF00005">
    <property type="entry name" value="ABC_tran"/>
    <property type="match status" value="1"/>
</dbReference>
<comment type="caution">
    <text evidence="10">The sequence shown here is derived from an EMBL/GenBank/DDBJ whole genome shotgun (WGS) entry which is preliminary data.</text>
</comment>
<evidence type="ECO:0000256" key="7">
    <source>
        <dbReference type="SAM" id="MobiDB-lite"/>
    </source>
</evidence>
<dbReference type="InterPro" id="IPR003593">
    <property type="entry name" value="AAA+_ATPase"/>
</dbReference>
<accession>A0ABQ6JRR3</accession>
<dbReference type="Proteomes" id="UP001157017">
    <property type="component" value="Unassembled WGS sequence"/>
</dbReference>
<dbReference type="InterPro" id="IPR036640">
    <property type="entry name" value="ABC1_TM_sf"/>
</dbReference>
<dbReference type="PANTHER" id="PTHR43394">
    <property type="entry name" value="ATP-DEPENDENT PERMEASE MDL1, MITOCHONDRIAL"/>
    <property type="match status" value="1"/>
</dbReference>
<feature type="region of interest" description="Disordered" evidence="7">
    <location>
        <begin position="147"/>
        <end position="240"/>
    </location>
</feature>
<gene>
    <name evidence="10" type="ORF">GCM10025868_46300</name>
</gene>
<feature type="compositionally biased region" description="Basic and acidic residues" evidence="7">
    <location>
        <begin position="184"/>
        <end position="201"/>
    </location>
</feature>
<dbReference type="SUPFAM" id="SSF52540">
    <property type="entry name" value="P-loop containing nucleoside triphosphate hydrolases"/>
    <property type="match status" value="1"/>
</dbReference>